<dbReference type="OrthoDB" id="6609483at2759"/>
<name>A0A6G0Y4U9_APHCR</name>
<dbReference type="Pfam" id="PF16064">
    <property type="entry name" value="DUF4806"/>
    <property type="match status" value="1"/>
</dbReference>
<comment type="caution">
    <text evidence="2">The sequence shown here is derived from an EMBL/GenBank/DDBJ whole genome shotgun (WGS) entry which is preliminary data.</text>
</comment>
<accession>A0A6G0Y4U9</accession>
<dbReference type="EMBL" id="VUJU01006242">
    <property type="protein sequence ID" value="KAF0749058.1"/>
    <property type="molecule type" value="Genomic_DNA"/>
</dbReference>
<evidence type="ECO:0000259" key="1">
    <source>
        <dbReference type="Pfam" id="PF16064"/>
    </source>
</evidence>
<reference evidence="2 3" key="1">
    <citation type="submission" date="2019-08" db="EMBL/GenBank/DDBJ databases">
        <title>Whole genome of Aphis craccivora.</title>
        <authorList>
            <person name="Voronova N.V."/>
            <person name="Shulinski R.S."/>
            <person name="Bandarenka Y.V."/>
            <person name="Zhorov D.G."/>
            <person name="Warner D."/>
        </authorList>
    </citation>
    <scope>NUCLEOTIDE SEQUENCE [LARGE SCALE GENOMIC DNA]</scope>
    <source>
        <strain evidence="2">180601</strain>
        <tissue evidence="2">Whole Body</tissue>
    </source>
</reference>
<evidence type="ECO:0000313" key="3">
    <source>
        <dbReference type="Proteomes" id="UP000478052"/>
    </source>
</evidence>
<protein>
    <submittedName>
        <fullName evidence="2">DUF4806 domain-containing protein</fullName>
    </submittedName>
</protein>
<feature type="domain" description="DUF4806" evidence="1">
    <location>
        <begin position="111"/>
        <end position="181"/>
    </location>
</feature>
<proteinExistence type="predicted"/>
<gene>
    <name evidence="2" type="ORF">FWK35_00021611</name>
</gene>
<sequence>MTPIKSIPSPVFIMTSPSGPWRVISQNNKKSHKNNTSDKSKTTNKLYLTEFNNKNLTVNDNSVKRKLQYPVKNQNMISVLCHSINENIEKMMTNASTSSILSDDVDIEALFPIKTSDDLLVLDNKIQDKDLRKSLVSKISLFVGKKDIRNSVRIIMARMFDDTFLVNYSLYGFKQKKSFSNLLCY</sequence>
<dbReference type="AlphaFoldDB" id="A0A6G0Y4U9"/>
<dbReference type="InterPro" id="IPR032071">
    <property type="entry name" value="DUF4806"/>
</dbReference>
<dbReference type="Proteomes" id="UP000478052">
    <property type="component" value="Unassembled WGS sequence"/>
</dbReference>
<keyword evidence="3" id="KW-1185">Reference proteome</keyword>
<feature type="non-terminal residue" evidence="2">
    <location>
        <position position="185"/>
    </location>
</feature>
<organism evidence="2 3">
    <name type="scientific">Aphis craccivora</name>
    <name type="common">Cowpea aphid</name>
    <dbReference type="NCBI Taxonomy" id="307492"/>
    <lineage>
        <taxon>Eukaryota</taxon>
        <taxon>Metazoa</taxon>
        <taxon>Ecdysozoa</taxon>
        <taxon>Arthropoda</taxon>
        <taxon>Hexapoda</taxon>
        <taxon>Insecta</taxon>
        <taxon>Pterygota</taxon>
        <taxon>Neoptera</taxon>
        <taxon>Paraneoptera</taxon>
        <taxon>Hemiptera</taxon>
        <taxon>Sternorrhyncha</taxon>
        <taxon>Aphidomorpha</taxon>
        <taxon>Aphidoidea</taxon>
        <taxon>Aphididae</taxon>
        <taxon>Aphidini</taxon>
        <taxon>Aphis</taxon>
        <taxon>Aphis</taxon>
    </lineage>
</organism>
<evidence type="ECO:0000313" key="2">
    <source>
        <dbReference type="EMBL" id="KAF0749058.1"/>
    </source>
</evidence>